<dbReference type="InterPro" id="IPR029257">
    <property type="entry name" value="RAB3GAP2_C"/>
</dbReference>
<dbReference type="EMBL" id="LR899565">
    <property type="protein sequence ID" value="CAD7240641.1"/>
    <property type="molecule type" value="Genomic_DNA"/>
</dbReference>
<comment type="subcellular location">
    <subcellularLocation>
        <location evidence="1">Cytoplasm</location>
    </subcellularLocation>
</comment>
<protein>
    <recommendedName>
        <fullName evidence="10">Rab3 GTPase-activating protein non-catalytic subunit</fullName>
    </recommendedName>
</protein>
<evidence type="ECO:0000256" key="2">
    <source>
        <dbReference type="ARBA" id="ARBA00008153"/>
    </source>
</evidence>
<evidence type="ECO:0000256" key="1">
    <source>
        <dbReference type="ARBA" id="ARBA00004496"/>
    </source>
</evidence>
<feature type="domain" description="Rab3GAP regulatory subunit C-terminal" evidence="7">
    <location>
        <begin position="671"/>
        <end position="1254"/>
    </location>
</feature>
<dbReference type="PANTHER" id="PTHR12472:SF0">
    <property type="entry name" value="RAB3 GTPASE-ACTIVATING PROTEIN NON-CATALYTIC SUBUNIT"/>
    <property type="match status" value="1"/>
</dbReference>
<evidence type="ECO:0008006" key="10">
    <source>
        <dbReference type="Google" id="ProtNLM"/>
    </source>
</evidence>
<accession>A0A7R8WZ19</accession>
<dbReference type="Proteomes" id="UP000677054">
    <property type="component" value="Unassembled WGS sequence"/>
</dbReference>
<dbReference type="GO" id="GO:0005096">
    <property type="term" value="F:GTPase activator activity"/>
    <property type="evidence" value="ECO:0007669"/>
    <property type="project" value="UniProtKB-KW"/>
</dbReference>
<evidence type="ECO:0000256" key="3">
    <source>
        <dbReference type="ARBA" id="ARBA00022468"/>
    </source>
</evidence>
<evidence type="ECO:0000259" key="6">
    <source>
        <dbReference type="Pfam" id="PF14655"/>
    </source>
</evidence>
<dbReference type="PANTHER" id="PTHR12472">
    <property type="entry name" value="RAB3-GAP REGULATORY DOMAIN"/>
    <property type="match status" value="1"/>
</dbReference>
<reference evidence="8" key="1">
    <citation type="submission" date="2020-11" db="EMBL/GenBank/DDBJ databases">
        <authorList>
            <person name="Tran Van P."/>
        </authorList>
    </citation>
    <scope>NUCLEOTIDE SEQUENCE</scope>
</reference>
<organism evidence="8">
    <name type="scientific">Darwinula stevensoni</name>
    <dbReference type="NCBI Taxonomy" id="69355"/>
    <lineage>
        <taxon>Eukaryota</taxon>
        <taxon>Metazoa</taxon>
        <taxon>Ecdysozoa</taxon>
        <taxon>Arthropoda</taxon>
        <taxon>Crustacea</taxon>
        <taxon>Oligostraca</taxon>
        <taxon>Ostracoda</taxon>
        <taxon>Podocopa</taxon>
        <taxon>Podocopida</taxon>
        <taxon>Darwinulocopina</taxon>
        <taxon>Darwinuloidea</taxon>
        <taxon>Darwinulidae</taxon>
        <taxon>Darwinula</taxon>
    </lineage>
</organism>
<dbReference type="OrthoDB" id="2019917at2759"/>
<dbReference type="InterPro" id="IPR026059">
    <property type="entry name" value="Rab3GAP2"/>
</dbReference>
<gene>
    <name evidence="8" type="ORF">DSTB1V02_LOCUS660</name>
</gene>
<evidence type="ECO:0000256" key="4">
    <source>
        <dbReference type="ARBA" id="ARBA00022490"/>
    </source>
</evidence>
<dbReference type="EMBL" id="CAJPEV010000048">
    <property type="protein sequence ID" value="CAG0879590.1"/>
    <property type="molecule type" value="Genomic_DNA"/>
</dbReference>
<feature type="domain" description="Rab3-GAP regulatory subunit N-terminal" evidence="6">
    <location>
        <begin position="31"/>
        <end position="349"/>
    </location>
</feature>
<feature type="compositionally biased region" description="Acidic residues" evidence="5">
    <location>
        <begin position="1"/>
        <end position="13"/>
    </location>
</feature>
<dbReference type="InterPro" id="IPR032839">
    <property type="entry name" value="RAB3GAP_N"/>
</dbReference>
<dbReference type="AlphaFoldDB" id="A0A7R8WZ19"/>
<evidence type="ECO:0000313" key="9">
    <source>
        <dbReference type="Proteomes" id="UP000677054"/>
    </source>
</evidence>
<name>A0A7R8WZ19_9CRUS</name>
<keyword evidence="4" id="KW-0963">Cytoplasm</keyword>
<sequence>MSSESEDTWDWSVEDDKSPASTQSDPGDEAWIPKCLISLSSTAEVLVIASGEGASVLHRKFESLSGESDGPQYVFFTSLYSTGEEVTALLCIPIASERKSSHGSPDWTCIIAGFSSGHVRIYTEMGVLLVEELFHIGPVQLIKYKPFSPQRFPSDHEMHEDLIILYDGACIVLDGIGLYHTLRACKNYAARAQASGTQTQLSPSLGYRKFCLNQQEDIADIECLGHKSLCRFDSLLNGSLRKEFDQPATSHVPATTVFITCGHSPYVGFRHAAEGTIQISSIVASKVKETIASVASGWIPFLSSKPVQKEEPPAEKGTELTCRFGLSDEQRRATFILSEPRRKLSVLIDTQEDAVVARDHYVLKQLRGNFKDVGGEFTEKFQEELLLGVQKMRTSKVQLLTMKYFFSKAIPLQFAKAFVNCLIDSRHLGGKEGSVETMGLWHECERCLQLIHLYEVLQKQPDPGESSEKGDATLELIQKLEETSSVMDAPRSGPPSIAKSPEFQQALRAQDLGKMLEMSEKEVQRIVNVLDLWKSTQKEKVVRFQGEMPTVSEFLRWFQCHVSHISSEEHQSIPIKLMSDLSDFDLHLLGKFMFNGVINGIIMEDQWISALRDSGITPRDALQLLVDYLCSFGVVETRSHVCTYACIFQATLALLLSQALSSEKLGQEHESNRAECSAFVSLAMEKLLQTPNIIVALLCALSIRAAIIKETRKSEGDLAKGEHCTEAEGWETLTNETVKVNQLIRQLEDAAFLFILLKSSLACTLKKREPEKLSVSLSELISKGRGSVSEKVAQWLVANDASAGLVYILLSSLRSCSNETNDDVRSPGHHRKDVFTRLEDYPIFLHIRGVWFAAQQHFPYSFDDDLIIGNCAVEFCVEWTKNMDVMHYLERSLDILKLLRSAHLRRGILNLLWSIHIGRPFAAGAILINKVGRMPRERLCRQEVGMMESSFRAFIRKCRLLLEMLLEAILMCQSEHAPRYMSEDLWPPGAPPKPLWETVLEKQPPVQRSVEMHLDLANILEMILEFNVKQPHPIHLISESAKTELFRELHHPVQLTHLSGVRSARSQFLESVISTLVASLPDISNFSTSAPLPRKTSLDLDEIDTYFNEYGRGRNSEMEEKGSEWEWNEKQEGPGSWITRCLALAENWEMNCDSLRQYHVSQLYSRGLDSIAEEYLPSVNDSVSLAQQLLVIAGHRFQHYQLNVAEGLSHSMAELTPILSTWLMGLKQQSRPHSINVPIESTEVLVSFVVKALPEYQKDHRVASDLLEALHAVAT</sequence>
<evidence type="ECO:0000259" key="7">
    <source>
        <dbReference type="Pfam" id="PF14656"/>
    </source>
</evidence>
<dbReference type="GO" id="GO:0005737">
    <property type="term" value="C:cytoplasm"/>
    <property type="evidence" value="ECO:0007669"/>
    <property type="project" value="UniProtKB-SubCell"/>
</dbReference>
<evidence type="ECO:0000313" key="8">
    <source>
        <dbReference type="EMBL" id="CAD7240641.1"/>
    </source>
</evidence>
<keyword evidence="3" id="KW-0343">GTPase activation</keyword>
<comment type="similarity">
    <text evidence="2">Belongs to the Rab3-GAP regulatory subunit family.</text>
</comment>
<proteinExistence type="inferred from homology"/>
<dbReference type="Pfam" id="PF14655">
    <property type="entry name" value="RAB3GAP2_N"/>
    <property type="match status" value="1"/>
</dbReference>
<evidence type="ECO:0000256" key="5">
    <source>
        <dbReference type="SAM" id="MobiDB-lite"/>
    </source>
</evidence>
<dbReference type="Pfam" id="PF14656">
    <property type="entry name" value="RAB3GAP2_C"/>
    <property type="match status" value="1"/>
</dbReference>
<keyword evidence="9" id="KW-1185">Reference proteome</keyword>
<feature type="region of interest" description="Disordered" evidence="5">
    <location>
        <begin position="1"/>
        <end position="29"/>
    </location>
</feature>